<reference evidence="1 2" key="1">
    <citation type="submission" date="2015-01" db="EMBL/GenBank/DDBJ databases">
        <title>Draft genome of the acidophilic iron oxidizer Ferrimicrobium acidiphilum strain T23.</title>
        <authorList>
            <person name="Poehlein A."/>
            <person name="Eisen S."/>
            <person name="Schloemann M."/>
            <person name="Johnson B.D."/>
            <person name="Daniel R."/>
            <person name="Muehling M."/>
        </authorList>
    </citation>
    <scope>NUCLEOTIDE SEQUENCE [LARGE SCALE GENOMIC DNA]</scope>
    <source>
        <strain evidence="1 2">T23</strain>
    </source>
</reference>
<comment type="caution">
    <text evidence="1">The sequence shown here is derived from an EMBL/GenBank/DDBJ whole genome shotgun (WGS) entry which is preliminary data.</text>
</comment>
<sequence length="113" mass="12793">MTVDAVWLSPDWGWFGSDIAHIFDSIAGFSFTGNDNIGLRYAHLSSLEDLFNAALALIADVTRWRVDYRRNCDTWVAAHVNETEVQTCSGFAHDRLTFDTLDELHEWIESLAA</sequence>
<evidence type="ECO:0000313" key="2">
    <source>
        <dbReference type="Proteomes" id="UP000032336"/>
    </source>
</evidence>
<dbReference type="EMBL" id="JXUW01000024">
    <property type="protein sequence ID" value="KJE76001.1"/>
    <property type="molecule type" value="Genomic_DNA"/>
</dbReference>
<name>A0A0D8FS93_9ACTN</name>
<accession>A0A0D8FS93</accession>
<organism evidence="1 2">
    <name type="scientific">Ferrimicrobium acidiphilum DSM 19497</name>
    <dbReference type="NCBI Taxonomy" id="1121877"/>
    <lineage>
        <taxon>Bacteria</taxon>
        <taxon>Bacillati</taxon>
        <taxon>Actinomycetota</taxon>
        <taxon>Acidimicrobiia</taxon>
        <taxon>Acidimicrobiales</taxon>
        <taxon>Acidimicrobiaceae</taxon>
        <taxon>Ferrimicrobium</taxon>
    </lineage>
</organism>
<proteinExistence type="predicted"/>
<gene>
    <name evidence="1" type="ORF">FEAC_22980</name>
</gene>
<keyword evidence="2" id="KW-1185">Reference proteome</keyword>
<protein>
    <submittedName>
        <fullName evidence="1">Uncharacterized protein</fullName>
    </submittedName>
</protein>
<evidence type="ECO:0000313" key="1">
    <source>
        <dbReference type="EMBL" id="KJE76001.1"/>
    </source>
</evidence>
<dbReference type="AlphaFoldDB" id="A0A0D8FS93"/>
<dbReference type="Proteomes" id="UP000032336">
    <property type="component" value="Unassembled WGS sequence"/>
</dbReference>